<organism evidence="8 9">
    <name type="scientific">Elaeis guineensis var. tenera</name>
    <name type="common">Oil palm</name>
    <dbReference type="NCBI Taxonomy" id="51953"/>
    <lineage>
        <taxon>Eukaryota</taxon>
        <taxon>Viridiplantae</taxon>
        <taxon>Streptophyta</taxon>
        <taxon>Embryophyta</taxon>
        <taxon>Tracheophyta</taxon>
        <taxon>Spermatophyta</taxon>
        <taxon>Magnoliopsida</taxon>
        <taxon>Liliopsida</taxon>
        <taxon>Arecaceae</taxon>
        <taxon>Arecoideae</taxon>
        <taxon>Cocoseae</taxon>
        <taxon>Elaeidinae</taxon>
        <taxon>Elaeis</taxon>
    </lineage>
</organism>
<dbReference type="GO" id="GO:0005634">
    <property type="term" value="C:nucleus"/>
    <property type="evidence" value="ECO:0007669"/>
    <property type="project" value="UniProtKB-SubCell"/>
</dbReference>
<evidence type="ECO:0000259" key="7">
    <source>
        <dbReference type="PROSITE" id="PS50811"/>
    </source>
</evidence>
<evidence type="ECO:0000256" key="6">
    <source>
        <dbReference type="SAM" id="MobiDB-lite"/>
    </source>
</evidence>
<feature type="region of interest" description="Disordered" evidence="6">
    <location>
        <begin position="156"/>
        <end position="182"/>
    </location>
</feature>
<dbReference type="InterPro" id="IPR044810">
    <property type="entry name" value="WRKY_plant"/>
</dbReference>
<keyword evidence="2" id="KW-0805">Transcription regulation</keyword>
<evidence type="ECO:0000256" key="1">
    <source>
        <dbReference type="ARBA" id="ARBA00004123"/>
    </source>
</evidence>
<feature type="compositionally biased region" description="Polar residues" evidence="6">
    <location>
        <begin position="594"/>
        <end position="606"/>
    </location>
</feature>
<dbReference type="GO" id="GO:0043565">
    <property type="term" value="F:sequence-specific DNA binding"/>
    <property type="evidence" value="ECO:0007669"/>
    <property type="project" value="InterPro"/>
</dbReference>
<feature type="compositionally biased region" description="Polar residues" evidence="6">
    <location>
        <begin position="198"/>
        <end position="212"/>
    </location>
</feature>
<feature type="region of interest" description="Disordered" evidence="6">
    <location>
        <begin position="1"/>
        <end position="102"/>
    </location>
</feature>
<protein>
    <submittedName>
        <fullName evidence="9">Probable WRKY transcription factor 72</fullName>
    </submittedName>
</protein>
<evidence type="ECO:0000256" key="5">
    <source>
        <dbReference type="ARBA" id="ARBA00023242"/>
    </source>
</evidence>
<accession>A0A6J0PLX6</accession>
<keyword evidence="3" id="KW-0238">DNA-binding</keyword>
<dbReference type="SUPFAM" id="SSF118290">
    <property type="entry name" value="WRKY DNA-binding domain"/>
    <property type="match status" value="1"/>
</dbReference>
<feature type="compositionally biased region" description="Basic and acidic residues" evidence="6">
    <location>
        <begin position="86"/>
        <end position="102"/>
    </location>
</feature>
<comment type="subcellular location">
    <subcellularLocation>
        <location evidence="1">Nucleus</location>
    </subcellularLocation>
</comment>
<feature type="compositionally biased region" description="Basic and acidic residues" evidence="6">
    <location>
        <begin position="1"/>
        <end position="14"/>
    </location>
</feature>
<feature type="compositionally biased region" description="Basic and acidic residues" evidence="6">
    <location>
        <begin position="24"/>
        <end position="40"/>
    </location>
</feature>
<feature type="compositionally biased region" description="Polar residues" evidence="6">
    <location>
        <begin position="556"/>
        <end position="586"/>
    </location>
</feature>
<dbReference type="FunCoup" id="A0A6J0PLX6">
    <property type="interactions" value="3626"/>
</dbReference>
<dbReference type="GO" id="GO:0003700">
    <property type="term" value="F:DNA-binding transcription factor activity"/>
    <property type="evidence" value="ECO:0007669"/>
    <property type="project" value="InterPro"/>
</dbReference>
<keyword evidence="8" id="KW-1185">Reference proteome</keyword>
<dbReference type="Gene3D" id="2.20.25.80">
    <property type="entry name" value="WRKY domain"/>
    <property type="match status" value="1"/>
</dbReference>
<reference evidence="9" key="1">
    <citation type="submission" date="2025-08" db="UniProtKB">
        <authorList>
            <consortium name="RefSeq"/>
        </authorList>
    </citation>
    <scope>IDENTIFICATION</scope>
</reference>
<evidence type="ECO:0000256" key="3">
    <source>
        <dbReference type="ARBA" id="ARBA00023125"/>
    </source>
</evidence>
<proteinExistence type="predicted"/>
<dbReference type="Pfam" id="PF03106">
    <property type="entry name" value="WRKY"/>
    <property type="match status" value="1"/>
</dbReference>
<dbReference type="InterPro" id="IPR036576">
    <property type="entry name" value="WRKY_dom_sf"/>
</dbReference>
<dbReference type="RefSeq" id="XP_019707362.1">
    <property type="nucleotide sequence ID" value="XM_019851803.2"/>
</dbReference>
<feature type="compositionally biased region" description="Acidic residues" evidence="6">
    <location>
        <begin position="213"/>
        <end position="223"/>
    </location>
</feature>
<name>A0A6J0PLX6_ELAGV</name>
<dbReference type="PANTHER" id="PTHR31429:SF97">
    <property type="entry name" value="WRKY TRANSCRIPTION FACTOR 36-RELATED"/>
    <property type="match status" value="1"/>
</dbReference>
<evidence type="ECO:0000313" key="9">
    <source>
        <dbReference type="RefSeq" id="XP_019707362.1"/>
    </source>
</evidence>
<evidence type="ECO:0000256" key="2">
    <source>
        <dbReference type="ARBA" id="ARBA00023015"/>
    </source>
</evidence>
<dbReference type="InParanoid" id="A0A6J0PLX6"/>
<sequence length="614" mass="66005">MEVALKRVEEERRPGSVGDDEEGGETRKFGSETAIKDQEIQKSASPNAKDSSINKQASAATPSERSSMDTSSRPSCLNLGHSVTMSKEDQLKSTKAEMGEVREENEKLKMILARIVKDYQSLQMQFFEIVQQEQEKKPIGTPPVPIEVEEPELVSLSLGTSSSGHKKEEKAKTNKSKENEQIEEGLSLGLDCKFEGSITGTKEPGSNLSPDNSFEEPKEEEPGEPWPPSKILKHFRNGDEEVSQQPQVKKARVSVRARCDAPTMNDGCQWRKYGQKIAKGNPCPRAYYRCTVAPACPVRKQVQRCAQDKSILITTYEGTHNHPLPMSATAMASTTSAAACMLLSGSSASRPTIGSLAATSTVMTTSNANLHGPNFSFPSGHSRPGQFYLPNPSISSNPSYPTITLDLTAPPSSTSQPSQLNRFSSNFATTPRYSSTGFSFSCLESNAIPTSWSSSYLSYESQPYNKSSISSLSLGRQPQEPLYQSYLNKSTNPSAPTPSQNSLTDTIAKAITSDPNFQSVVAAAITSCVGAQGAQAGGKSTQGHGLKWGEQLSSVPPYSSTATGNGGASNYLTRSMASTSSPQQGNLMFPQPSLGLSTSKSASASPVDNREKTN</sequence>
<keyword evidence="4" id="KW-0804">Transcription</keyword>
<dbReference type="Proteomes" id="UP000504607">
    <property type="component" value="Chromosome 7"/>
</dbReference>
<feature type="domain" description="WRKY" evidence="7">
    <location>
        <begin position="259"/>
        <end position="325"/>
    </location>
</feature>
<evidence type="ECO:0000313" key="8">
    <source>
        <dbReference type="Proteomes" id="UP000504607"/>
    </source>
</evidence>
<dbReference type="InterPro" id="IPR003657">
    <property type="entry name" value="WRKY_dom"/>
</dbReference>
<gene>
    <name evidence="9" type="primary">LOC105047930</name>
</gene>
<dbReference type="FunFam" id="2.20.25.80:FF:000002">
    <property type="entry name" value="probable WRKY transcription factor 31"/>
    <property type="match status" value="1"/>
</dbReference>
<dbReference type="SMART" id="SM00774">
    <property type="entry name" value="WRKY"/>
    <property type="match status" value="1"/>
</dbReference>
<dbReference type="AlphaFoldDB" id="A0A6J0PLX6"/>
<evidence type="ECO:0000256" key="4">
    <source>
        <dbReference type="ARBA" id="ARBA00023163"/>
    </source>
</evidence>
<feature type="compositionally biased region" description="Basic and acidic residues" evidence="6">
    <location>
        <begin position="165"/>
        <end position="180"/>
    </location>
</feature>
<dbReference type="PANTHER" id="PTHR31429">
    <property type="entry name" value="WRKY TRANSCRIPTION FACTOR 36-RELATED"/>
    <property type="match status" value="1"/>
</dbReference>
<dbReference type="PROSITE" id="PS50811">
    <property type="entry name" value="WRKY"/>
    <property type="match status" value="1"/>
</dbReference>
<feature type="compositionally biased region" description="Polar residues" evidence="6">
    <location>
        <begin position="41"/>
        <end position="85"/>
    </location>
</feature>
<feature type="region of interest" description="Disordered" evidence="6">
    <location>
        <begin position="194"/>
        <end position="232"/>
    </location>
</feature>
<dbReference type="OrthoDB" id="1686353at2759"/>
<keyword evidence="5" id="KW-0539">Nucleus</keyword>
<feature type="region of interest" description="Disordered" evidence="6">
    <location>
        <begin position="556"/>
        <end position="614"/>
    </location>
</feature>